<dbReference type="EMBL" id="BGZK01001980">
    <property type="protein sequence ID" value="GBP89178.1"/>
    <property type="molecule type" value="Genomic_DNA"/>
</dbReference>
<feature type="compositionally biased region" description="Pro residues" evidence="1">
    <location>
        <begin position="60"/>
        <end position="73"/>
    </location>
</feature>
<evidence type="ECO:0000313" key="3">
    <source>
        <dbReference type="Proteomes" id="UP000299102"/>
    </source>
</evidence>
<dbReference type="Proteomes" id="UP000299102">
    <property type="component" value="Unassembled WGS sequence"/>
</dbReference>
<gene>
    <name evidence="2" type="ORF">EVAR_90316_1</name>
</gene>
<protein>
    <submittedName>
        <fullName evidence="2">Uncharacterized protein</fullName>
    </submittedName>
</protein>
<reference evidence="2 3" key="1">
    <citation type="journal article" date="2019" name="Commun. Biol.">
        <title>The bagworm genome reveals a unique fibroin gene that provides high tensile strength.</title>
        <authorList>
            <person name="Kono N."/>
            <person name="Nakamura H."/>
            <person name="Ohtoshi R."/>
            <person name="Tomita M."/>
            <person name="Numata K."/>
            <person name="Arakawa K."/>
        </authorList>
    </citation>
    <scope>NUCLEOTIDE SEQUENCE [LARGE SCALE GENOMIC DNA]</scope>
</reference>
<keyword evidence="3" id="KW-1185">Reference proteome</keyword>
<accession>A0A4C1ZN36</accession>
<dbReference type="AlphaFoldDB" id="A0A4C1ZN36"/>
<evidence type="ECO:0000313" key="2">
    <source>
        <dbReference type="EMBL" id="GBP89178.1"/>
    </source>
</evidence>
<feature type="region of interest" description="Disordered" evidence="1">
    <location>
        <begin position="45"/>
        <end position="81"/>
    </location>
</feature>
<name>A0A4C1ZN36_EUMVA</name>
<organism evidence="2 3">
    <name type="scientific">Eumeta variegata</name>
    <name type="common">Bagworm moth</name>
    <name type="synonym">Eumeta japonica</name>
    <dbReference type="NCBI Taxonomy" id="151549"/>
    <lineage>
        <taxon>Eukaryota</taxon>
        <taxon>Metazoa</taxon>
        <taxon>Ecdysozoa</taxon>
        <taxon>Arthropoda</taxon>
        <taxon>Hexapoda</taxon>
        <taxon>Insecta</taxon>
        <taxon>Pterygota</taxon>
        <taxon>Neoptera</taxon>
        <taxon>Endopterygota</taxon>
        <taxon>Lepidoptera</taxon>
        <taxon>Glossata</taxon>
        <taxon>Ditrysia</taxon>
        <taxon>Tineoidea</taxon>
        <taxon>Psychidae</taxon>
        <taxon>Oiketicinae</taxon>
        <taxon>Eumeta</taxon>
    </lineage>
</organism>
<evidence type="ECO:0000256" key="1">
    <source>
        <dbReference type="SAM" id="MobiDB-lite"/>
    </source>
</evidence>
<comment type="caution">
    <text evidence="2">The sequence shown here is derived from an EMBL/GenBank/DDBJ whole genome shotgun (WGS) entry which is preliminary data.</text>
</comment>
<proteinExistence type="predicted"/>
<sequence>MFGPHWTRECPRTRGVRRETLLRELSPAAYGQLWGSLPRDLNNFPDLARNKPIAPAAASRPPPTQGEPKPTLPGPLRDHPEAVRLTTPVSPRFRDCGHLIVWRRHPAMSILRAVKSSEISGFARFPSVQSIEKLMVLVRYYHLMVKLESI</sequence>